<organism evidence="1 2">
    <name type="scientific">Sphingobacterium deserti</name>
    <dbReference type="NCBI Taxonomy" id="1229276"/>
    <lineage>
        <taxon>Bacteria</taxon>
        <taxon>Pseudomonadati</taxon>
        <taxon>Bacteroidota</taxon>
        <taxon>Sphingobacteriia</taxon>
        <taxon>Sphingobacteriales</taxon>
        <taxon>Sphingobacteriaceae</taxon>
        <taxon>Sphingobacterium</taxon>
    </lineage>
</organism>
<proteinExistence type="predicted"/>
<dbReference type="EMBL" id="JJMU01000010">
    <property type="protein sequence ID" value="KGE15591.1"/>
    <property type="molecule type" value="Genomic_DNA"/>
</dbReference>
<name>A0A0B8T3C8_9SPHI</name>
<reference evidence="1 2" key="2">
    <citation type="journal article" date="2015" name="PLoS ONE">
        <title>Whole-Genome Optical Mapping and Finished Genome Sequence of Sphingobacterium deserti sp. nov., a New Species Isolated from the Western Desert of China.</title>
        <authorList>
            <person name="Teng C."/>
            <person name="Zhou Z."/>
            <person name="Molnar I."/>
            <person name="Li X."/>
            <person name="Tang R."/>
            <person name="Chen M."/>
            <person name="Wang L."/>
            <person name="Su S."/>
            <person name="Zhang W."/>
            <person name="Lin M."/>
        </authorList>
    </citation>
    <scope>NUCLEOTIDE SEQUENCE [LARGE SCALE GENOMIC DNA]</scope>
    <source>
        <strain evidence="2">ACCC05744</strain>
    </source>
</reference>
<keyword evidence="2" id="KW-1185">Reference proteome</keyword>
<dbReference type="Proteomes" id="UP000031802">
    <property type="component" value="Unassembled WGS sequence"/>
</dbReference>
<protein>
    <submittedName>
        <fullName evidence="1">Uncharacterized protein</fullName>
    </submittedName>
</protein>
<reference evidence="2" key="1">
    <citation type="submission" date="2014-04" db="EMBL/GenBank/DDBJ databases">
        <title>Whole-Genome optical mapping and complete genome sequence of Sphingobacterium deserti sp. nov., a new spaces isolated from desert in the west of China.</title>
        <authorList>
            <person name="Teng C."/>
            <person name="Zhou Z."/>
            <person name="Li X."/>
            <person name="Chen M."/>
            <person name="Lin M."/>
            <person name="Wang L."/>
            <person name="Su S."/>
            <person name="Zhang C."/>
            <person name="Zhang W."/>
        </authorList>
    </citation>
    <scope>NUCLEOTIDE SEQUENCE [LARGE SCALE GENOMIC DNA]</scope>
    <source>
        <strain evidence="2">ACCC05744</strain>
    </source>
</reference>
<accession>A0A0B8T3C8</accession>
<comment type="caution">
    <text evidence="1">The sequence shown here is derived from an EMBL/GenBank/DDBJ whole genome shotgun (WGS) entry which is preliminary data.</text>
</comment>
<evidence type="ECO:0000313" key="1">
    <source>
        <dbReference type="EMBL" id="KGE15591.1"/>
    </source>
</evidence>
<gene>
    <name evidence="1" type="ORF">DI53_0695</name>
</gene>
<dbReference type="RefSeq" id="WP_037495344.1">
    <property type="nucleotide sequence ID" value="NZ_JJMU01000010.1"/>
</dbReference>
<sequence>MGRWTGVFFECSSRALRDRFESCSGLVRHSFGTASGELRGGFDGASGACRTIVEQQSKKFRVNFDGEARITENDKEECAKKI</sequence>
<dbReference type="AlphaFoldDB" id="A0A0B8T3C8"/>
<evidence type="ECO:0000313" key="2">
    <source>
        <dbReference type="Proteomes" id="UP000031802"/>
    </source>
</evidence>